<dbReference type="FunFam" id="1.10.220.20:FF:000007">
    <property type="entry name" value="GDP/GTP exchange factor"/>
    <property type="match status" value="1"/>
</dbReference>
<dbReference type="GO" id="GO:0032012">
    <property type="term" value="P:regulation of ARF protein signal transduction"/>
    <property type="evidence" value="ECO:0007669"/>
    <property type="project" value="InterPro"/>
</dbReference>
<evidence type="ECO:0000313" key="3">
    <source>
        <dbReference type="EMBL" id="CCC71287.1"/>
    </source>
</evidence>
<dbReference type="STRING" id="1064592.G0VHI1"/>
<dbReference type="InterPro" id="IPR023394">
    <property type="entry name" value="Sec7_C_sf"/>
</dbReference>
<dbReference type="GO" id="GO:0030036">
    <property type="term" value="P:actin cytoskeleton organization"/>
    <property type="evidence" value="ECO:0007669"/>
    <property type="project" value="EnsemblFungi"/>
</dbReference>
<dbReference type="Pfam" id="PF12783">
    <property type="entry name" value="Sec7-like_HUS"/>
    <property type="match status" value="1"/>
</dbReference>
<dbReference type="Proteomes" id="UP000001640">
    <property type="component" value="Chromosome 7"/>
</dbReference>
<dbReference type="GO" id="GO:0006891">
    <property type="term" value="P:intra-Golgi vesicle-mediated transport"/>
    <property type="evidence" value="ECO:0007669"/>
    <property type="project" value="EnsemblFungi"/>
</dbReference>
<dbReference type="Pfam" id="PF01369">
    <property type="entry name" value="Sec7"/>
    <property type="match status" value="1"/>
</dbReference>
<dbReference type="GO" id="GO:0005085">
    <property type="term" value="F:guanyl-nucleotide exchange factor activity"/>
    <property type="evidence" value="ECO:0007669"/>
    <property type="project" value="EnsemblFungi"/>
</dbReference>
<dbReference type="RefSeq" id="XP_003677639.1">
    <property type="nucleotide sequence ID" value="XM_003677591.1"/>
</dbReference>
<dbReference type="FunCoup" id="G0VHI1">
    <property type="interactions" value="1068"/>
</dbReference>
<feature type="region of interest" description="Disordered" evidence="1">
    <location>
        <begin position="445"/>
        <end position="464"/>
    </location>
</feature>
<gene>
    <name evidence="3" type="primary">NCAS0G04000</name>
    <name evidence="3" type="ordered locus">NCAS_0G04000</name>
</gene>
<dbReference type="KEGG" id="ncs:NCAS_0G04000"/>
<dbReference type="SMART" id="SM00222">
    <property type="entry name" value="Sec7"/>
    <property type="match status" value="1"/>
</dbReference>
<dbReference type="InterPro" id="IPR000904">
    <property type="entry name" value="Sec7_dom"/>
</dbReference>
<dbReference type="PANTHER" id="PTHR10663:SF388">
    <property type="entry name" value="GOLGI-SPECIFIC BREFELDIN A-RESISTANCE GUANINE NUCLEOTIDE EXCHANGE FACTOR 1"/>
    <property type="match status" value="1"/>
</dbReference>
<dbReference type="GO" id="GO:0033363">
    <property type="term" value="P:secretory granule organization"/>
    <property type="evidence" value="ECO:0007669"/>
    <property type="project" value="EnsemblFungi"/>
</dbReference>
<dbReference type="GO" id="GO:0006888">
    <property type="term" value="P:endoplasmic reticulum to Golgi vesicle-mediated transport"/>
    <property type="evidence" value="ECO:0007669"/>
    <property type="project" value="EnsemblFungi"/>
</dbReference>
<feature type="domain" description="SEC7" evidence="2">
    <location>
        <begin position="563"/>
        <end position="787"/>
    </location>
</feature>
<evidence type="ECO:0000256" key="1">
    <source>
        <dbReference type="SAM" id="MobiDB-lite"/>
    </source>
</evidence>
<organism evidence="3 4">
    <name type="scientific">Naumovozyma castellii</name>
    <name type="common">Yeast</name>
    <name type="synonym">Saccharomyces castellii</name>
    <dbReference type="NCBI Taxonomy" id="27288"/>
    <lineage>
        <taxon>Eukaryota</taxon>
        <taxon>Fungi</taxon>
        <taxon>Dikarya</taxon>
        <taxon>Ascomycota</taxon>
        <taxon>Saccharomycotina</taxon>
        <taxon>Saccharomycetes</taxon>
        <taxon>Saccharomycetales</taxon>
        <taxon>Saccharomycetaceae</taxon>
        <taxon>Naumovozyma</taxon>
    </lineage>
</organism>
<dbReference type="OrthoDB" id="10258608at2759"/>
<sequence length="1482" mass="167061">MTAVDPVTIVIKECLTLSTAMRKYSKYTSQTSGVAALLSGGSEVFSNQDVSLAHTFNNLSTTKNNDPLLSGFIQLRLMLNKLKSLEGIDSLTLLQPFLLIVSTSSISGYITSLALNSLQKFFTLQIIDESSLNYITAYREVVNALTHCRFETSEQISDDSVLLKVVLLLHDITNSPYGDLLSDSIMYEMVQTIMSLACNKRRSDVLRNAAESTMISITVKIFSILQDLEPTYSAQKYINDEGYSKNTLKDDVIGVAAEETRSEGSNESIASVEENTDTAIDGETDNSTVQNMNEDNEKPKIDELIKETHTPEEIPIETAAPEASEDKYGLPITKQYLSLLLSLIVPENQAKHTNSTRIFGLQLINTIVEIVGDKIPLHPPLFTLISDPIFKCLLFIIQNTNRLSLLQATLQLFTSLVVILGNHLPMQIELTLSRIFTILLDDSSGTNDSDGKSSNNSNDNGSPRKPAAIKELLIEQLSILWTRSPSFFTSTFINYDCNLERADIAVNFIKALTKLSLPEAAISTTDSVPPLCLEGLVSLVDDMFDHMEKVSKDDYLKNTNSIEILKQRERKTEFIKCAELFNEKPKIGIPALIEKGFIKSNSDKDIAEFLFENNTRMNKKTIGLLLCDPKRIPLLKCFIELFDFKDLRVDEAIRILLTKFRLPGESQQIERIIEAFSTRYVESQNYDPTKLVVTDSKTVAATNEDGTNKEEDAENELVDDLASIQPDSDSVFVLSYSIIMLNTDLHNPQVKDHMSFADYSGNLRGCCNEKDFPHWYLDRIYCSIRDKEIVMPEEHHGNERWFEDAWNNLISSTTVLTEIQRDSTNIIDKLSPVELLHFDKAIFKHVGNSIVSTLFKIYKVASDDHISSRMLTSLDKCSSIAAFLNFKNLYNEILRHIAKFTTLLSKTSSPSKNSTDSDMLPLVEITLEDSGDKLPVSGSIIRLGRSFKGQLCTVVLFRIIQRNSEVDLISPELWNDIVKIILNLYENLLLSPDIFQDLQASLKIGPLPKPAPEMSITRGHESKGLLSTFASYLKGDEEPTDEEIHYARKAFDCVKSSNISSSIFGNETNITPMLIKSLLEAIKTKKSESNNRYFESELLFLIEISTALIAFCKDEGELGSVVLQKIISLSQLAGSKKGTHRRLLTYKLLLISLLDEQQDNLLSLINDELLTKKDLYNQKYFVSEQGKEIVRRLLALTKIDNYKKLMLEDEGFWKLLRMIASFKENTLMLYEYMETSITTSCNFLTNKNFMWALGLLDEISSIGSIGSRWEQEYNRSIKSGHEIDNVNPYESFVELSLKSIKLTSDLVDNNNVEKIPLTKTEIFTIIQALAHQCGNPCEEIRLYALKVVETFLTEKLNLPTKDILGLEELLEGGLLPILESTKGAPGNNVKLLTGLLDVISKVYLFYLKEEITTNETFLEVLNIFNRYVEIPEIEKQLQQLIISKKEIEKDFNKSVSPQESVHENIESDTNISEPQENPLTES</sequence>
<evidence type="ECO:0000313" key="4">
    <source>
        <dbReference type="Proteomes" id="UP000001640"/>
    </source>
</evidence>
<feature type="compositionally biased region" description="Polar residues" evidence="1">
    <location>
        <begin position="1467"/>
        <end position="1482"/>
    </location>
</feature>
<dbReference type="GO" id="GO:0000137">
    <property type="term" value="C:Golgi cis cisterna"/>
    <property type="evidence" value="ECO:0007669"/>
    <property type="project" value="EnsemblFungi"/>
</dbReference>
<accession>G0VHI1</accession>
<dbReference type="CDD" id="cd00171">
    <property type="entry name" value="Sec7"/>
    <property type="match status" value="1"/>
</dbReference>
<dbReference type="PROSITE" id="PS50190">
    <property type="entry name" value="SEC7"/>
    <property type="match status" value="1"/>
</dbReference>
<dbReference type="InParanoid" id="G0VHI1"/>
<dbReference type="GeneID" id="96904952"/>
<evidence type="ECO:0000259" key="2">
    <source>
        <dbReference type="PROSITE" id="PS50190"/>
    </source>
</evidence>
<feature type="region of interest" description="Disordered" evidence="1">
    <location>
        <begin position="1451"/>
        <end position="1482"/>
    </location>
</feature>
<dbReference type="InterPro" id="IPR035999">
    <property type="entry name" value="Sec7_dom_sf"/>
</dbReference>
<dbReference type="HOGENOM" id="CLU_001204_0_1_1"/>
<dbReference type="Gene3D" id="1.10.220.20">
    <property type="match status" value="1"/>
</dbReference>
<dbReference type="GO" id="GO:0006890">
    <property type="term" value="P:retrograde vesicle-mediated transport, Golgi to endoplasmic reticulum"/>
    <property type="evidence" value="ECO:0007669"/>
    <property type="project" value="EnsemblFungi"/>
</dbReference>
<dbReference type="InterPro" id="IPR032691">
    <property type="entry name" value="Mon2/Sec7/BIG1-like_HUS"/>
</dbReference>
<reference key="2">
    <citation type="submission" date="2011-08" db="EMBL/GenBank/DDBJ databases">
        <title>Genome sequence of Naumovozyma castellii.</title>
        <authorList>
            <person name="Gordon J.L."/>
            <person name="Armisen D."/>
            <person name="Proux-Wera E."/>
            <person name="OhEigeartaigh S.S."/>
            <person name="Byrne K.P."/>
            <person name="Wolfe K.H."/>
        </authorList>
    </citation>
    <scope>NUCLEOTIDE SEQUENCE</scope>
    <source>
        <strain>Type strain:CBS 4309</strain>
    </source>
</reference>
<dbReference type="OMA" id="ILWTRSP"/>
<dbReference type="Gene3D" id="1.10.1000.11">
    <property type="entry name" value="Arf Nucleotide-binding Site Opener,domain 2"/>
    <property type="match status" value="1"/>
</dbReference>
<dbReference type="eggNOG" id="KOG0928">
    <property type="taxonomic scope" value="Eukaryota"/>
</dbReference>
<feature type="compositionally biased region" description="Low complexity" evidence="1">
    <location>
        <begin position="445"/>
        <end position="461"/>
    </location>
</feature>
<dbReference type="GO" id="GO:0016236">
    <property type="term" value="P:macroautophagy"/>
    <property type="evidence" value="ECO:0007669"/>
    <property type="project" value="EnsemblFungi"/>
</dbReference>
<dbReference type="SUPFAM" id="SSF48425">
    <property type="entry name" value="Sec7 domain"/>
    <property type="match status" value="1"/>
</dbReference>
<keyword evidence="4" id="KW-1185">Reference proteome</keyword>
<dbReference type="PANTHER" id="PTHR10663">
    <property type="entry name" value="GUANYL-NUCLEOTIDE EXCHANGE FACTOR"/>
    <property type="match status" value="1"/>
</dbReference>
<proteinExistence type="predicted"/>
<name>G0VHI1_NAUCA</name>
<protein>
    <recommendedName>
        <fullName evidence="2">SEC7 domain-containing protein</fullName>
    </recommendedName>
</protein>
<reference evidence="3 4" key="1">
    <citation type="journal article" date="2011" name="Proc. Natl. Acad. Sci. U.S.A.">
        <title>Evolutionary erosion of yeast sex chromosomes by mating-type switching accidents.</title>
        <authorList>
            <person name="Gordon J.L."/>
            <person name="Armisen D."/>
            <person name="Proux-Wera E."/>
            <person name="Oheigeartaigh S.S."/>
            <person name="Byrne K.P."/>
            <person name="Wolfe K.H."/>
        </authorList>
    </citation>
    <scope>NUCLEOTIDE SEQUENCE [LARGE SCALE GENOMIC DNA]</scope>
    <source>
        <strain evidence="4">ATCC 76901 / BCRC 22586 / CBS 4309 / NBRC 1992 / NRRL Y-12630</strain>
    </source>
</reference>
<dbReference type="EMBL" id="HE576758">
    <property type="protein sequence ID" value="CCC71287.1"/>
    <property type="molecule type" value="Genomic_DNA"/>
</dbReference>